<feature type="coiled-coil region" evidence="16">
    <location>
        <begin position="1909"/>
        <end position="2005"/>
    </location>
</feature>
<evidence type="ECO:0000256" key="2">
    <source>
        <dbReference type="ARBA" id="ARBA00004477"/>
    </source>
</evidence>
<evidence type="ECO:0000256" key="16">
    <source>
        <dbReference type="SAM" id="Coils"/>
    </source>
</evidence>
<feature type="region of interest" description="Disordered" evidence="17">
    <location>
        <begin position="820"/>
        <end position="839"/>
    </location>
</feature>
<dbReference type="CDD" id="cd00637">
    <property type="entry name" value="7tm_classA_rhodopsin-like"/>
    <property type="match status" value="1"/>
</dbReference>
<comment type="similarity">
    <text evidence="3">Belongs to the BCAP29/BCAP31 family.</text>
</comment>
<dbReference type="InterPro" id="IPR040463">
    <property type="entry name" value="BAP29/BAP31_N"/>
</dbReference>
<keyword evidence="4" id="KW-0813">Transport</keyword>
<dbReference type="Pfam" id="PF00001">
    <property type="entry name" value="7tm_1"/>
    <property type="match status" value="1"/>
</dbReference>
<evidence type="ECO:0000256" key="6">
    <source>
        <dbReference type="ARBA" id="ARBA00022643"/>
    </source>
</evidence>
<reference evidence="20 21" key="1">
    <citation type="submission" date="2021-04" db="EMBL/GenBank/DDBJ databases">
        <authorList>
            <person name="De Guttry C."/>
            <person name="Zahm M."/>
            <person name="Klopp C."/>
            <person name="Cabau C."/>
            <person name="Louis A."/>
            <person name="Berthelot C."/>
            <person name="Parey E."/>
            <person name="Roest Crollius H."/>
            <person name="Montfort J."/>
            <person name="Robinson-Rechavi M."/>
            <person name="Bucao C."/>
            <person name="Bouchez O."/>
            <person name="Gislard M."/>
            <person name="Lluch J."/>
            <person name="Milhes M."/>
            <person name="Lampietro C."/>
            <person name="Lopez Roques C."/>
            <person name="Donnadieu C."/>
            <person name="Braasch I."/>
            <person name="Desvignes T."/>
            <person name="Postlethwait J."/>
            <person name="Bobe J."/>
            <person name="Wedekind C."/>
            <person name="Guiguen Y."/>
        </authorList>
    </citation>
    <scope>NUCLEOTIDE SEQUENCE [LARGE SCALE GENOMIC DNA]</scope>
    <source>
        <strain evidence="20">Cs_M1</strain>
        <tissue evidence="20">Blood</tissue>
    </source>
</reference>
<feature type="transmembrane region" description="Helical" evidence="18">
    <location>
        <begin position="1823"/>
        <end position="1840"/>
    </location>
</feature>
<dbReference type="Pfam" id="PF18035">
    <property type="entry name" value="Bap31_Bap29_C"/>
    <property type="match status" value="1"/>
</dbReference>
<feature type="transmembrane region" description="Helical" evidence="18">
    <location>
        <begin position="872"/>
        <end position="897"/>
    </location>
</feature>
<feature type="transmembrane region" description="Helical" evidence="18">
    <location>
        <begin position="1879"/>
        <end position="1896"/>
    </location>
</feature>
<accession>A0AAN8QSJ1</accession>
<dbReference type="Pfam" id="PF01207">
    <property type="entry name" value="Dus"/>
    <property type="match status" value="1"/>
</dbReference>
<dbReference type="InterPro" id="IPR013785">
    <property type="entry name" value="Aldolase_TIM"/>
</dbReference>
<evidence type="ECO:0000256" key="11">
    <source>
        <dbReference type="ARBA" id="ARBA00022927"/>
    </source>
</evidence>
<evidence type="ECO:0000256" key="13">
    <source>
        <dbReference type="ARBA" id="ARBA00023002"/>
    </source>
</evidence>
<dbReference type="FunFam" id="1.20.1070.10:FF:000084">
    <property type="entry name" value="Probable G-protein coupled receptor 22"/>
    <property type="match status" value="1"/>
</dbReference>
<evidence type="ECO:0000256" key="5">
    <source>
        <dbReference type="ARBA" id="ARBA00022630"/>
    </source>
</evidence>
<feature type="transmembrane region" description="Helical" evidence="18">
    <location>
        <begin position="761"/>
        <end position="784"/>
    </location>
</feature>
<dbReference type="Pfam" id="PF13358">
    <property type="entry name" value="DDE_3"/>
    <property type="match status" value="2"/>
</dbReference>
<dbReference type="GO" id="GO:0003676">
    <property type="term" value="F:nucleic acid binding"/>
    <property type="evidence" value="ECO:0007669"/>
    <property type="project" value="InterPro"/>
</dbReference>
<dbReference type="InterPro" id="IPR035587">
    <property type="entry name" value="DUS-like_FMN-bd"/>
</dbReference>
<keyword evidence="9" id="KW-0053">Apoptosis</keyword>
<dbReference type="Gene3D" id="3.30.420.10">
    <property type="entry name" value="Ribonuclease H-like superfamily/Ribonuclease H"/>
    <property type="match status" value="3"/>
</dbReference>
<evidence type="ECO:0000256" key="3">
    <source>
        <dbReference type="ARBA" id="ARBA00007956"/>
    </source>
</evidence>
<keyword evidence="14 16" id="KW-0175">Coiled coil</keyword>
<dbReference type="InterPro" id="IPR041672">
    <property type="entry name" value="Bap31/Bap29_C"/>
</dbReference>
<evidence type="ECO:0000259" key="19">
    <source>
        <dbReference type="PROSITE" id="PS50262"/>
    </source>
</evidence>
<dbReference type="PRINTS" id="PR00237">
    <property type="entry name" value="GPCRRHODOPSN"/>
</dbReference>
<comment type="caution">
    <text evidence="20">The sequence shown here is derived from an EMBL/GenBank/DDBJ whole genome shotgun (WGS) entry which is preliminary data.</text>
</comment>
<dbReference type="GO" id="GO:0004930">
    <property type="term" value="F:G protein-coupled receptor activity"/>
    <property type="evidence" value="ECO:0007669"/>
    <property type="project" value="InterPro"/>
</dbReference>
<dbReference type="Gene3D" id="1.20.1070.10">
    <property type="entry name" value="Rhodopsin 7-helix transmembrane proteins"/>
    <property type="match status" value="2"/>
</dbReference>
<keyword evidence="5" id="KW-0285">Flavoprotein</keyword>
<feature type="transmembrane region" description="Helical" evidence="18">
    <location>
        <begin position="1040"/>
        <end position="1066"/>
    </location>
</feature>
<dbReference type="Gene3D" id="3.20.20.70">
    <property type="entry name" value="Aldolase class I"/>
    <property type="match status" value="1"/>
</dbReference>
<keyword evidence="15 18" id="KW-0472">Membrane</keyword>
<evidence type="ECO:0000256" key="4">
    <source>
        <dbReference type="ARBA" id="ARBA00022448"/>
    </source>
</evidence>
<dbReference type="InterPro" id="IPR000276">
    <property type="entry name" value="GPCR_Rhodpsn"/>
</dbReference>
<dbReference type="InterPro" id="IPR017452">
    <property type="entry name" value="GPCR_Rhodpsn_7TM"/>
</dbReference>
<dbReference type="GO" id="GO:0006915">
    <property type="term" value="P:apoptotic process"/>
    <property type="evidence" value="ECO:0007669"/>
    <property type="project" value="UniProtKB-KW"/>
</dbReference>
<keyword evidence="11" id="KW-0653">Protein transport</keyword>
<evidence type="ECO:0000256" key="18">
    <source>
        <dbReference type="SAM" id="Phobius"/>
    </source>
</evidence>
<dbReference type="Proteomes" id="UP001356427">
    <property type="component" value="Unassembled WGS sequence"/>
</dbReference>
<dbReference type="GO" id="GO:0006891">
    <property type="term" value="P:intra-Golgi vesicle-mediated transport"/>
    <property type="evidence" value="ECO:0007669"/>
    <property type="project" value="InterPro"/>
</dbReference>
<dbReference type="GO" id="GO:0017150">
    <property type="term" value="F:tRNA dihydrouridine synthase activity"/>
    <property type="evidence" value="ECO:0007669"/>
    <property type="project" value="InterPro"/>
</dbReference>
<feature type="compositionally biased region" description="Basic and acidic residues" evidence="17">
    <location>
        <begin position="1399"/>
        <end position="1410"/>
    </location>
</feature>
<dbReference type="GO" id="GO:0015031">
    <property type="term" value="P:protein transport"/>
    <property type="evidence" value="ECO:0007669"/>
    <property type="project" value="UniProtKB-KW"/>
</dbReference>
<keyword evidence="10" id="KW-0256">Endoplasmic reticulum</keyword>
<evidence type="ECO:0000256" key="15">
    <source>
        <dbReference type="ARBA" id="ARBA00023136"/>
    </source>
</evidence>
<evidence type="ECO:0000256" key="17">
    <source>
        <dbReference type="SAM" id="MobiDB-lite"/>
    </source>
</evidence>
<dbReference type="InterPro" id="IPR019465">
    <property type="entry name" value="Cog5"/>
</dbReference>
<proteinExistence type="inferred from homology"/>
<keyword evidence="21" id="KW-1185">Reference proteome</keyword>
<protein>
    <recommendedName>
        <fullName evidence="19">G-protein coupled receptors family 1 profile domain-containing protein</fullName>
    </recommendedName>
</protein>
<name>A0AAN8QSJ1_9TELE</name>
<feature type="region of interest" description="Disordered" evidence="17">
    <location>
        <begin position="1394"/>
        <end position="1472"/>
    </location>
</feature>
<evidence type="ECO:0000256" key="12">
    <source>
        <dbReference type="ARBA" id="ARBA00022989"/>
    </source>
</evidence>
<dbReference type="PROSITE" id="PS01136">
    <property type="entry name" value="UPF0034"/>
    <property type="match status" value="1"/>
</dbReference>
<dbReference type="SUPFAM" id="SSF81321">
    <property type="entry name" value="Family A G protein-coupled receptor-like"/>
    <property type="match status" value="1"/>
</dbReference>
<feature type="compositionally biased region" description="Polar residues" evidence="17">
    <location>
        <begin position="820"/>
        <end position="830"/>
    </location>
</feature>
<dbReference type="CDD" id="cd02801">
    <property type="entry name" value="DUS_like_FMN"/>
    <property type="match status" value="1"/>
</dbReference>
<evidence type="ECO:0000256" key="1">
    <source>
        <dbReference type="ARBA" id="ARBA00001917"/>
    </source>
</evidence>
<evidence type="ECO:0000256" key="10">
    <source>
        <dbReference type="ARBA" id="ARBA00022824"/>
    </source>
</evidence>
<dbReference type="GO" id="GO:0050660">
    <property type="term" value="F:flavin adenine dinucleotide binding"/>
    <property type="evidence" value="ECO:0007669"/>
    <property type="project" value="InterPro"/>
</dbReference>
<keyword evidence="8" id="KW-0819">tRNA processing</keyword>
<comment type="subcellular location">
    <subcellularLocation>
        <location evidence="2">Endoplasmic reticulum membrane</location>
        <topology evidence="2">Multi-pass membrane protein</topology>
    </subcellularLocation>
</comment>
<dbReference type="InterPro" id="IPR018517">
    <property type="entry name" value="tRNA_hU_synthase_CS"/>
</dbReference>
<evidence type="ECO:0000256" key="9">
    <source>
        <dbReference type="ARBA" id="ARBA00022703"/>
    </source>
</evidence>
<feature type="transmembrane region" description="Helical" evidence="18">
    <location>
        <begin position="909"/>
        <end position="930"/>
    </location>
</feature>
<dbReference type="PANTHER" id="PTHR13228">
    <property type="entry name" value="CONSERVED OLIGOMERIC GOLGI COMPLEX COMPONENT 5"/>
    <property type="match status" value="1"/>
</dbReference>
<keyword evidence="6" id="KW-0288">FMN</keyword>
<dbReference type="Pfam" id="PF25787">
    <property type="entry name" value="HTH_SB"/>
    <property type="match status" value="1"/>
</dbReference>
<sequence length="2011" mass="225207">MKREEGVSPEKALKDSLQPYEAAYLSKSLSRLFDPINLVFPMGGRNPPSHDELDSIIKTITSELNVASVDPSLTLAVAKNAAKTVQLFCVKSEQLLSTQGDASQVIGPLTEGQMRNMAVVNSLYRLHQAVAKVISGLGSCPPAAEHALTASLEGVQALMASAVQPLLLSVSDSIEAIIITMHQEDFSGSMSTPGKPDVPCSLYMRELQGFVGRVMADYFRHFQCVDFIYENAESIAKRCITLFIRHASLLRPLGEGGKMRLAADFAQMELAVAPLCRRVSELGKPYRLLRSFRPLLFQNSELIASSPAVGDLIPYSTLLHFLFTRAPSELKSPHQRAEWSIARYSQWLDDHPSERDRLTLIRGALEAYMQSVRARQGKEFAPVYPIMVQLLQRATSGAQDSRTGSMRRSLQPTQVAQVVQLIQDGTSLRAVARRNRLHEGGMRARRPQVHTEHVTDVTESGDAVENILQHDRFRSGSVMVWGGISLGGRTALHVLARGSLTAIRYRDEILRPLFLQEEGIDAMNWPARSPDLNSIEHIWDIMSRSIHQRHVAPQTVQELADALVQVWEEIPQETIRHLIRSTPRIMHTPPVLISEATMSNVTVLDTSEPSDLDMTQSAAPYPVSFQVSLTAFLLLEIVLGLSSNLTVLVLYCMKQNLITSVSNIVTMNLHVLDVLVCVSCIPLTAVVILLPLEADTALVCCFHEACVSFASVATASNVLAITVDRYDISVGFFSDFGSEFVNQTAVASVVHTNEYYTELGLYYHLLAQIPIFFFTAVVMLVTYYKILQALNIRIGTRFQHNQPKKKPCKKKTISLTTATQVESTDASQGSEAVRGGGNPPAVLSMRTSVSVLMALRRAVKRHRERRERQKRVFRMSLLIISTFLLCWTPITVLNTVILSAGPSDFTVKLRLGFLVMAYGTTIFHPLLYAFTRQKFQKVLKSKMKKRVVSVVEAEPMPNNVVIHNSWIDPKRNNKKVTFEESEVRQKYPANIQQLRTAIEEDWDNIPRATINSLINSKEIVLHPAQCYRLTDESAPNHIRLAVAVAVAVLWLCCVMCCGCAVAAISYSEPLASVGQWSLTQFVEALGSLGDLPASSLELALQTLGQLTDALSQLGQLFCDDSMVDGLGCVRLHVKVLSDRPLIVQFAASDAQTLADAACVVAPFSDGVDLNCGCPQRWAMSEGYGACLINKPELVKDMVRHVRNQVDNPNYTASIKIRIHKDLRRTVDLCQKAEAAGVSWITVHGRTAEERHQPVHIDAIKTIKDSLSVPVIANGDIKTLRDVETTHQLTGVDGVMAARGLLSNPAMFAGYNETPLECVWDWVDLATNQGTPFTCFHQHLIYMLERVSSHPERKMFNSLHSTAAVIDYLHNTYGSPDTQTPHQCVRVHLTSEVSLQAPSHHKESLERDEPSRAPPAKPSSNAYDDGPIVRRPMGLPITAGCETARDRTRYKRHLSTTSNSHTPNSTMAKTKELSKDTRNKIVDLHQAGKTESAIARALKMKHGWVFQHDNDPKHTVRATKEWLRKKHFKVLEWPSQSPDLNPIENLWRELKVCVAQRQPQNITALEEICMEEWAKIPATWSKALHRSASCATRDPGSNPGSVVAGRDRETHGAAHNWPSVVQEAINQSDSKLSTMAKTKELYKDVRDKIVDLHKAGMGYKTIAKQLEENWGTGQLHSIKGTMDGAMYRQILGENLLPSARALKMGRGWVFQHDNDPKHMAKATKEWLKKKHIMVLEWPSQSPDLHPIENLWRELKVRVAKCQPRNLNDLEKICKEEWNKIPPEMCANLVANYKKRLTSVIANKGFATKWQRIFQLRIWNKMARFWNKFFLAMIIILIVLFFDAVREVRKYSGAGNSKDANLHPNMFDNLNMKLFRAQRNLYISGFSLFLWLVLRRVITLINQLAMESGTTASLQTKAENANQTAKKYMEDNELLKKTLMDGKGDKATAEGNELLRSEMEKLRGELKGSKEALKKSQSEMEAMKKQFDGLTKEYDRLLKEHQNLQESGHKKDD</sequence>
<evidence type="ECO:0000256" key="14">
    <source>
        <dbReference type="ARBA" id="ARBA00023054"/>
    </source>
</evidence>
<dbReference type="GO" id="GO:0017119">
    <property type="term" value="C:Golgi transport complex"/>
    <property type="evidence" value="ECO:0007669"/>
    <property type="project" value="InterPro"/>
</dbReference>
<dbReference type="InterPro" id="IPR036397">
    <property type="entry name" value="RNaseH_sf"/>
</dbReference>
<evidence type="ECO:0000313" key="21">
    <source>
        <dbReference type="Proteomes" id="UP001356427"/>
    </source>
</evidence>
<feature type="domain" description="G-protein coupled receptors family 1 profile" evidence="19">
    <location>
        <begin position="643"/>
        <end position="928"/>
    </location>
</feature>
<dbReference type="SUPFAM" id="SSF51395">
    <property type="entry name" value="FMN-linked oxidoreductases"/>
    <property type="match status" value="1"/>
</dbReference>
<dbReference type="PANTHER" id="PTHR13228:SF3">
    <property type="entry name" value="CONSERVED OLIGOMERIC GOLGI COMPLEX SUBUNIT 5"/>
    <property type="match status" value="1"/>
</dbReference>
<organism evidence="20 21">
    <name type="scientific">Coregonus suidteri</name>
    <dbReference type="NCBI Taxonomy" id="861788"/>
    <lineage>
        <taxon>Eukaryota</taxon>
        <taxon>Metazoa</taxon>
        <taxon>Chordata</taxon>
        <taxon>Craniata</taxon>
        <taxon>Vertebrata</taxon>
        <taxon>Euteleostomi</taxon>
        <taxon>Actinopterygii</taxon>
        <taxon>Neopterygii</taxon>
        <taxon>Teleostei</taxon>
        <taxon>Protacanthopterygii</taxon>
        <taxon>Salmoniformes</taxon>
        <taxon>Salmonidae</taxon>
        <taxon>Coregoninae</taxon>
        <taxon>Coregonus</taxon>
    </lineage>
</organism>
<evidence type="ECO:0000313" key="20">
    <source>
        <dbReference type="EMBL" id="KAK6314929.1"/>
    </source>
</evidence>
<dbReference type="InterPro" id="IPR038717">
    <property type="entry name" value="Tc1-like_DDE_dom"/>
</dbReference>
<dbReference type="Gene3D" id="1.20.5.110">
    <property type="match status" value="1"/>
</dbReference>
<evidence type="ECO:0000256" key="8">
    <source>
        <dbReference type="ARBA" id="ARBA00022694"/>
    </source>
</evidence>
<feature type="transmembrane region" description="Helical" evidence="18">
    <location>
        <begin position="629"/>
        <end position="651"/>
    </location>
</feature>
<keyword evidence="13" id="KW-0560">Oxidoreductase</keyword>
<dbReference type="Pfam" id="PF05529">
    <property type="entry name" value="Bap31"/>
    <property type="match status" value="1"/>
</dbReference>
<feature type="transmembrane region" description="Helical" evidence="18">
    <location>
        <begin position="671"/>
        <end position="690"/>
    </location>
</feature>
<evidence type="ECO:0000256" key="7">
    <source>
        <dbReference type="ARBA" id="ARBA00022692"/>
    </source>
</evidence>
<feature type="compositionally biased region" description="Low complexity" evidence="17">
    <location>
        <begin position="1454"/>
        <end position="1465"/>
    </location>
</feature>
<keyword evidence="12 18" id="KW-1133">Transmembrane helix</keyword>
<dbReference type="FunFam" id="1.20.5.110:FF:000011">
    <property type="entry name" value="B-cell receptor-associated protein 29"/>
    <property type="match status" value="1"/>
</dbReference>
<dbReference type="EMBL" id="JAGTTL010000012">
    <property type="protein sequence ID" value="KAK6314929.1"/>
    <property type="molecule type" value="Genomic_DNA"/>
</dbReference>
<keyword evidence="7 18" id="KW-0812">Transmembrane</keyword>
<gene>
    <name evidence="20" type="ORF">J4Q44_G00144580</name>
</gene>
<comment type="cofactor">
    <cofactor evidence="1">
        <name>FMN</name>
        <dbReference type="ChEBI" id="CHEBI:58210"/>
    </cofactor>
</comment>
<dbReference type="GO" id="GO:0005789">
    <property type="term" value="C:endoplasmic reticulum membrane"/>
    <property type="evidence" value="ECO:0007669"/>
    <property type="project" value="UniProtKB-SubCell"/>
</dbReference>
<dbReference type="InterPro" id="IPR057667">
    <property type="entry name" value="HTH_SB"/>
</dbReference>
<dbReference type="PROSITE" id="PS50262">
    <property type="entry name" value="G_PROTEIN_RECEP_F1_2"/>
    <property type="match status" value="1"/>
</dbReference>